<organism evidence="2 3">
    <name type="scientific">Massilia genomosp. 1</name>
    <dbReference type="NCBI Taxonomy" id="2609280"/>
    <lineage>
        <taxon>Bacteria</taxon>
        <taxon>Pseudomonadati</taxon>
        <taxon>Pseudomonadota</taxon>
        <taxon>Betaproteobacteria</taxon>
        <taxon>Burkholderiales</taxon>
        <taxon>Oxalobacteraceae</taxon>
        <taxon>Telluria group</taxon>
        <taxon>Massilia</taxon>
    </lineage>
</organism>
<dbReference type="Proteomes" id="UP000610594">
    <property type="component" value="Unassembled WGS sequence"/>
</dbReference>
<dbReference type="EMBL" id="WHJF01000114">
    <property type="protein sequence ID" value="NHZ66107.1"/>
    <property type="molecule type" value="Genomic_DNA"/>
</dbReference>
<protein>
    <recommendedName>
        <fullName evidence="1">T6SS Tle3 phospholipase effector alpha/beta domain-containing protein</fullName>
    </recommendedName>
</protein>
<name>A0ABX0MTN7_9BURK</name>
<dbReference type="RefSeq" id="WP_167240015.1">
    <property type="nucleotide sequence ID" value="NZ_WHJF01000114.1"/>
</dbReference>
<evidence type="ECO:0000313" key="2">
    <source>
        <dbReference type="EMBL" id="NHZ66107.1"/>
    </source>
</evidence>
<dbReference type="InterPro" id="IPR056221">
    <property type="entry name" value="Tle3_ab_dom"/>
</dbReference>
<feature type="domain" description="T6SS Tle3 phospholipase effector alpha/beta" evidence="1">
    <location>
        <begin position="50"/>
        <end position="150"/>
    </location>
</feature>
<reference evidence="2 3" key="1">
    <citation type="submission" date="2019-10" db="EMBL/GenBank/DDBJ databases">
        <title>Taxonomy of Antarctic Massilia spp.: description of Massilia rubra sp. nov., Massilia aquatica sp. nov., Massilia mucilaginosa sp. nov., Massilia frigida sp. nov. isolated from streams, lakes and regoliths.</title>
        <authorList>
            <person name="Holochova P."/>
            <person name="Sedlacek I."/>
            <person name="Kralova S."/>
            <person name="Maslanova I."/>
            <person name="Busse H.-J."/>
            <person name="Stankova E."/>
            <person name="Vrbovska V."/>
            <person name="Kovarovic V."/>
            <person name="Bartak M."/>
            <person name="Svec P."/>
            <person name="Pantucek R."/>
        </authorList>
    </citation>
    <scope>NUCLEOTIDE SEQUENCE [LARGE SCALE GENOMIC DNA]</scope>
    <source>
        <strain evidence="2 3">CCM 8694</strain>
    </source>
</reference>
<evidence type="ECO:0000259" key="1">
    <source>
        <dbReference type="Pfam" id="PF24322"/>
    </source>
</evidence>
<keyword evidence="3" id="KW-1185">Reference proteome</keyword>
<comment type="caution">
    <text evidence="2">The sequence shown here is derived from an EMBL/GenBank/DDBJ whole genome shotgun (WGS) entry which is preliminary data.</text>
</comment>
<dbReference type="Pfam" id="PF24322">
    <property type="entry name" value="Tle3"/>
    <property type="match status" value="1"/>
</dbReference>
<accession>A0ABX0MTN7</accession>
<proteinExistence type="predicted"/>
<sequence>MNAASNPEQAQGATAACSPLDEPDALMVGVNCGISLLNSKHLDVLMQLPLPGIIIFVHGVNSDGEWYEQAEDGLCKGLNDRLKRRNEHMAYPTPAGGQLSPVRYRAELTEDGFLNPDCSAKSFISEDEHFSPVIRFRWGYKASSEDLQQYGDGLYLNEKNYGD</sequence>
<evidence type="ECO:0000313" key="3">
    <source>
        <dbReference type="Proteomes" id="UP000610594"/>
    </source>
</evidence>
<gene>
    <name evidence="2" type="ORF">F1735_28090</name>
</gene>